<accession>A0A8D8Y9T6</accession>
<organism evidence="1">
    <name type="scientific">Cacopsylla melanoneura</name>
    <dbReference type="NCBI Taxonomy" id="428564"/>
    <lineage>
        <taxon>Eukaryota</taxon>
        <taxon>Metazoa</taxon>
        <taxon>Ecdysozoa</taxon>
        <taxon>Arthropoda</taxon>
        <taxon>Hexapoda</taxon>
        <taxon>Insecta</taxon>
        <taxon>Pterygota</taxon>
        <taxon>Neoptera</taxon>
        <taxon>Paraneoptera</taxon>
        <taxon>Hemiptera</taxon>
        <taxon>Sternorrhyncha</taxon>
        <taxon>Psylloidea</taxon>
        <taxon>Psyllidae</taxon>
        <taxon>Psyllinae</taxon>
        <taxon>Cacopsylla</taxon>
    </lineage>
</organism>
<proteinExistence type="predicted"/>
<reference evidence="1" key="1">
    <citation type="submission" date="2021-05" db="EMBL/GenBank/DDBJ databases">
        <authorList>
            <person name="Alioto T."/>
            <person name="Alioto T."/>
            <person name="Gomez Garrido J."/>
        </authorList>
    </citation>
    <scope>NUCLEOTIDE SEQUENCE</scope>
</reference>
<evidence type="ECO:0000313" key="1">
    <source>
        <dbReference type="EMBL" id="CAG6724774.1"/>
    </source>
</evidence>
<sequence>MTFQIRKVYARTVIAAYYSSGKAVCLVDEFVEEIADRYIIRLAILEESVVKGINDITWSCISCDLVTWGLFDINLGNRERMHLEIIVLNSFCLFIIQHTFSICFI</sequence>
<dbReference type="EMBL" id="HBUF01368243">
    <property type="protein sequence ID" value="CAG6724774.1"/>
    <property type="molecule type" value="Transcribed_RNA"/>
</dbReference>
<protein>
    <submittedName>
        <fullName evidence="1">Uncharacterized protein</fullName>
    </submittedName>
</protein>
<name>A0A8D8Y9T6_9HEMI</name>
<dbReference type="AlphaFoldDB" id="A0A8D8Y9T6"/>